<dbReference type="PANTHER" id="PTHR23112:SF0">
    <property type="entry name" value="TRANSMEMBRANE PROTEIN 116"/>
    <property type="match status" value="1"/>
</dbReference>
<dbReference type="GO" id="GO:0007189">
    <property type="term" value="P:adenylate cyclase-activating G protein-coupled receptor signaling pathway"/>
    <property type="evidence" value="ECO:0007669"/>
    <property type="project" value="TreeGrafter"/>
</dbReference>
<dbReference type="PANTHER" id="PTHR23112">
    <property type="entry name" value="G PROTEIN-COUPLED RECEPTOR 157-RELATED"/>
    <property type="match status" value="1"/>
</dbReference>
<accession>A0AAD3H250</accession>
<comment type="subcellular location">
    <subcellularLocation>
        <location evidence="1">Membrane</location>
        <topology evidence="1">Multi-pass membrane protein</topology>
    </subcellularLocation>
</comment>
<dbReference type="AlphaFoldDB" id="A0AAD3H250"/>
<protein>
    <submittedName>
        <fullName evidence="7">Uncharacterized protein</fullName>
    </submittedName>
</protein>
<feature type="transmembrane region" description="Helical" evidence="6">
    <location>
        <begin position="87"/>
        <end position="105"/>
    </location>
</feature>
<keyword evidence="3 6" id="KW-1133">Transmembrane helix</keyword>
<dbReference type="EMBL" id="BLLK01000022">
    <property type="protein sequence ID" value="GFH47298.1"/>
    <property type="molecule type" value="Genomic_DNA"/>
</dbReference>
<evidence type="ECO:0000256" key="3">
    <source>
        <dbReference type="ARBA" id="ARBA00022989"/>
    </source>
</evidence>
<feature type="transmembrane region" description="Helical" evidence="6">
    <location>
        <begin position="255"/>
        <end position="277"/>
    </location>
</feature>
<feature type="compositionally biased region" description="Polar residues" evidence="5">
    <location>
        <begin position="393"/>
        <end position="405"/>
    </location>
</feature>
<name>A0AAD3H250_9STRA</name>
<feature type="transmembrane region" description="Helical" evidence="6">
    <location>
        <begin position="46"/>
        <end position="67"/>
    </location>
</feature>
<dbReference type="GO" id="GO:0004930">
    <property type="term" value="F:G protein-coupled receptor activity"/>
    <property type="evidence" value="ECO:0007669"/>
    <property type="project" value="TreeGrafter"/>
</dbReference>
<reference evidence="7 8" key="1">
    <citation type="journal article" date="2021" name="Sci. Rep.">
        <title>The genome of the diatom Chaetoceros tenuissimus carries an ancient integrated fragment of an extant virus.</title>
        <authorList>
            <person name="Hongo Y."/>
            <person name="Kimura K."/>
            <person name="Takaki Y."/>
            <person name="Yoshida Y."/>
            <person name="Baba S."/>
            <person name="Kobayashi G."/>
            <person name="Nagasaki K."/>
            <person name="Hano T."/>
            <person name="Tomaru Y."/>
        </authorList>
    </citation>
    <scope>NUCLEOTIDE SEQUENCE [LARGE SCALE GENOMIC DNA]</scope>
    <source>
        <strain evidence="7 8">NIES-3715</strain>
    </source>
</reference>
<keyword evidence="8" id="KW-1185">Reference proteome</keyword>
<keyword evidence="4 6" id="KW-0472">Membrane</keyword>
<evidence type="ECO:0000256" key="4">
    <source>
        <dbReference type="ARBA" id="ARBA00023136"/>
    </source>
</evidence>
<dbReference type="Proteomes" id="UP001054902">
    <property type="component" value="Unassembled WGS sequence"/>
</dbReference>
<evidence type="ECO:0000313" key="8">
    <source>
        <dbReference type="Proteomes" id="UP001054902"/>
    </source>
</evidence>
<dbReference type="Gene3D" id="1.20.1070.10">
    <property type="entry name" value="Rhodopsin 7-helix transmembrane proteins"/>
    <property type="match status" value="1"/>
</dbReference>
<evidence type="ECO:0000256" key="1">
    <source>
        <dbReference type="ARBA" id="ARBA00004141"/>
    </source>
</evidence>
<sequence length="470" mass="52986">MFVLSFYDIMSSLAIAFSTLPMPKNMIYQQFEGLVLGNQTSCTAQGFFFIFGANGTSAYSSALMLYYFASLRLKWSEIKIKRRLEPVIHFLCNLYAIYVGVSLLFTEAYNPTPLDSWCTAMTLPWWCPRERDEEDGTCHLRTKSGAYITRGVMVVGLALVFVITIVCLILVIHGIYRQEKMLGTYTRTMEGAGREDSRIGVLKKDFFFTKKITKEAGMYFFAFFSTNMFVILNLFTGKQEYTEEGFPMPKLTRGAMPIVHLTLRPLQGFFNLCIFIYHKYDSLRRAEPEIPSKEIFARIFCKGDTEESEFIISSLSIVKRERAAVQNGEVADQNDLGIVIVDDGGEVQSNSDPSTQVNLKDEALKKTTKYRTYGDVLRNYQSSVITEDHDTPIDSSGLDSTSQSESRSHATGDIYDLNTNGQSRRSHTHSMSEGFVEDNDISYADDSTFGAGSKFSFATFARSFKGDGKP</sequence>
<organism evidence="7 8">
    <name type="scientific">Chaetoceros tenuissimus</name>
    <dbReference type="NCBI Taxonomy" id="426638"/>
    <lineage>
        <taxon>Eukaryota</taxon>
        <taxon>Sar</taxon>
        <taxon>Stramenopiles</taxon>
        <taxon>Ochrophyta</taxon>
        <taxon>Bacillariophyta</taxon>
        <taxon>Coscinodiscophyceae</taxon>
        <taxon>Chaetocerotophycidae</taxon>
        <taxon>Chaetocerotales</taxon>
        <taxon>Chaetocerotaceae</taxon>
        <taxon>Chaetoceros</taxon>
    </lineage>
</organism>
<evidence type="ECO:0000313" key="7">
    <source>
        <dbReference type="EMBL" id="GFH47298.1"/>
    </source>
</evidence>
<feature type="region of interest" description="Disordered" evidence="5">
    <location>
        <begin position="387"/>
        <end position="431"/>
    </location>
</feature>
<feature type="transmembrane region" description="Helical" evidence="6">
    <location>
        <begin position="151"/>
        <end position="172"/>
    </location>
</feature>
<dbReference type="GO" id="GO:0005886">
    <property type="term" value="C:plasma membrane"/>
    <property type="evidence" value="ECO:0007669"/>
    <property type="project" value="TreeGrafter"/>
</dbReference>
<comment type="caution">
    <text evidence="7">The sequence shown here is derived from an EMBL/GenBank/DDBJ whole genome shotgun (WGS) entry which is preliminary data.</text>
</comment>
<evidence type="ECO:0000256" key="6">
    <source>
        <dbReference type="SAM" id="Phobius"/>
    </source>
</evidence>
<proteinExistence type="predicted"/>
<gene>
    <name evidence="7" type="ORF">CTEN210_03773</name>
</gene>
<evidence type="ECO:0000256" key="5">
    <source>
        <dbReference type="SAM" id="MobiDB-lite"/>
    </source>
</evidence>
<evidence type="ECO:0000256" key="2">
    <source>
        <dbReference type="ARBA" id="ARBA00022692"/>
    </source>
</evidence>
<keyword evidence="2 6" id="KW-0812">Transmembrane</keyword>
<feature type="transmembrane region" description="Helical" evidence="6">
    <location>
        <begin position="216"/>
        <end position="235"/>
    </location>
</feature>